<dbReference type="Gene3D" id="3.90.1150.200">
    <property type="match status" value="1"/>
</dbReference>
<evidence type="ECO:0000256" key="1">
    <source>
        <dbReference type="SAM" id="MobiDB-lite"/>
    </source>
</evidence>
<keyword evidence="3" id="KW-1185">Reference proteome</keyword>
<protein>
    <recommendedName>
        <fullName evidence="4">YdhG-like domain-containing protein</fullName>
    </recommendedName>
</protein>
<feature type="region of interest" description="Disordered" evidence="1">
    <location>
        <begin position="1"/>
        <end position="31"/>
    </location>
</feature>
<feature type="compositionally biased region" description="Basic and acidic residues" evidence="1">
    <location>
        <begin position="1"/>
        <end position="29"/>
    </location>
</feature>
<evidence type="ECO:0008006" key="4">
    <source>
        <dbReference type="Google" id="ProtNLM"/>
    </source>
</evidence>
<dbReference type="EMBL" id="JNBY01000092">
    <property type="protein sequence ID" value="KDN84551.1"/>
    <property type="molecule type" value="Genomic_DNA"/>
</dbReference>
<gene>
    <name evidence="2" type="ORF">KCH_36430</name>
</gene>
<dbReference type="PATRIC" id="fig|1348663.4.peg.3509"/>
<accession>A0A066Z2I3</accession>
<dbReference type="SUPFAM" id="SSF159888">
    <property type="entry name" value="YdhG-like"/>
    <property type="match status" value="1"/>
</dbReference>
<proteinExistence type="predicted"/>
<comment type="caution">
    <text evidence="2">The sequence shown here is derived from an EMBL/GenBank/DDBJ whole genome shotgun (WGS) entry which is preliminary data.</text>
</comment>
<dbReference type="eggNOG" id="COG5646">
    <property type="taxonomic scope" value="Bacteria"/>
</dbReference>
<name>A0A066Z2I3_9ACTN</name>
<organism evidence="2 3">
    <name type="scientific">Kitasatospora cheerisanensis KCTC 2395</name>
    <dbReference type="NCBI Taxonomy" id="1348663"/>
    <lineage>
        <taxon>Bacteria</taxon>
        <taxon>Bacillati</taxon>
        <taxon>Actinomycetota</taxon>
        <taxon>Actinomycetes</taxon>
        <taxon>Kitasatosporales</taxon>
        <taxon>Streptomycetaceae</taxon>
        <taxon>Kitasatospora</taxon>
    </lineage>
</organism>
<reference evidence="2 3" key="1">
    <citation type="submission" date="2014-05" db="EMBL/GenBank/DDBJ databases">
        <title>Draft Genome Sequence of Kitasatospora cheerisanensis KCTC 2395.</title>
        <authorList>
            <person name="Nam D.H."/>
        </authorList>
    </citation>
    <scope>NUCLEOTIDE SEQUENCE [LARGE SCALE GENOMIC DNA]</scope>
    <source>
        <strain evidence="2 3">KCTC 2395</strain>
    </source>
</reference>
<dbReference type="AlphaFoldDB" id="A0A066Z2I3"/>
<dbReference type="HOGENOM" id="CLU_133756_0_0_11"/>
<dbReference type="RefSeq" id="WP_035863992.1">
    <property type="nucleotide sequence ID" value="NZ_KK853997.1"/>
</dbReference>
<dbReference type="Proteomes" id="UP000027178">
    <property type="component" value="Unassembled WGS sequence"/>
</dbReference>
<evidence type="ECO:0000313" key="3">
    <source>
        <dbReference type="Proteomes" id="UP000027178"/>
    </source>
</evidence>
<evidence type="ECO:0000313" key="2">
    <source>
        <dbReference type="EMBL" id="KDN84551.1"/>
    </source>
</evidence>
<sequence>MAEKHEGFTADERAAMKERAKELKAESKRASAAAKAAEAERDLLEKIAEMPAEDRVLAERFHEIVTTVAPQLAPKTWYGMPAYNNEDGKPVCFFQSAAKFKSRYATIGFSDNARLDDGDMWPVYYAIADLGEAESARIAELVKRAVG</sequence>
<dbReference type="OrthoDB" id="32458at2"/>